<protein>
    <submittedName>
        <fullName evidence="1">Uncharacterized protein</fullName>
    </submittedName>
</protein>
<dbReference type="Proteomes" id="UP000190135">
    <property type="component" value="Unassembled WGS sequence"/>
</dbReference>
<accession>A0A1T4S1G7</accession>
<dbReference type="EMBL" id="FUXL01000008">
    <property type="protein sequence ID" value="SKA22055.1"/>
    <property type="molecule type" value="Genomic_DNA"/>
</dbReference>
<organism evidence="1 2">
    <name type="scientific">Consotaella salsifontis</name>
    <dbReference type="NCBI Taxonomy" id="1365950"/>
    <lineage>
        <taxon>Bacteria</taxon>
        <taxon>Pseudomonadati</taxon>
        <taxon>Pseudomonadota</taxon>
        <taxon>Alphaproteobacteria</taxon>
        <taxon>Hyphomicrobiales</taxon>
        <taxon>Aurantimonadaceae</taxon>
        <taxon>Consotaella</taxon>
    </lineage>
</organism>
<evidence type="ECO:0000313" key="1">
    <source>
        <dbReference type="EMBL" id="SKA22055.1"/>
    </source>
</evidence>
<name>A0A1T4S1G7_9HYPH</name>
<evidence type="ECO:0000313" key="2">
    <source>
        <dbReference type="Proteomes" id="UP000190135"/>
    </source>
</evidence>
<sequence length="56" mass="5823">MQSGASSGEWGGRKVALAHPDSVDTGTLELAEQAVNRQARTGAARLPTLGLYGLEK</sequence>
<gene>
    <name evidence="1" type="ORF">SAMN05428963_108168</name>
</gene>
<dbReference type="AlphaFoldDB" id="A0A1T4S1G7"/>
<reference evidence="2" key="1">
    <citation type="submission" date="2017-02" db="EMBL/GenBank/DDBJ databases">
        <authorList>
            <person name="Varghese N."/>
            <person name="Submissions S."/>
        </authorList>
    </citation>
    <scope>NUCLEOTIDE SEQUENCE [LARGE SCALE GENOMIC DNA]</scope>
    <source>
        <strain evidence="2">USBA 369</strain>
    </source>
</reference>
<proteinExistence type="predicted"/>
<keyword evidence="2" id="KW-1185">Reference proteome</keyword>